<dbReference type="InterPro" id="IPR025402">
    <property type="entry name" value="DMP19_C"/>
</dbReference>
<keyword evidence="3" id="KW-1185">Reference proteome</keyword>
<protein>
    <recommendedName>
        <fullName evidence="1">DNA mimic protein DMP19 C-terminal domain-containing protein</fullName>
    </recommendedName>
</protein>
<dbReference type="RefSeq" id="WP_367638147.1">
    <property type="nucleotide sequence ID" value="NZ_JBFNQN010000006.1"/>
</dbReference>
<proteinExistence type="predicted"/>
<organism evidence="2 3">
    <name type="scientific">Kineococcus endophyticus</name>
    <dbReference type="NCBI Taxonomy" id="1181883"/>
    <lineage>
        <taxon>Bacteria</taxon>
        <taxon>Bacillati</taxon>
        <taxon>Actinomycetota</taxon>
        <taxon>Actinomycetes</taxon>
        <taxon>Kineosporiales</taxon>
        <taxon>Kineosporiaceae</taxon>
        <taxon>Kineococcus</taxon>
    </lineage>
</organism>
<comment type="caution">
    <text evidence="2">The sequence shown here is derived from an EMBL/GenBank/DDBJ whole genome shotgun (WGS) entry which is preliminary data.</text>
</comment>
<evidence type="ECO:0000313" key="2">
    <source>
        <dbReference type="EMBL" id="MEW9265194.1"/>
    </source>
</evidence>
<dbReference type="Pfam" id="PF14300">
    <property type="entry name" value="DMP19"/>
    <property type="match status" value="1"/>
</dbReference>
<dbReference type="Proteomes" id="UP001555826">
    <property type="component" value="Unassembled WGS sequence"/>
</dbReference>
<feature type="domain" description="DNA mimic protein DMP19 C-terminal" evidence="1">
    <location>
        <begin position="25"/>
        <end position="126"/>
    </location>
</feature>
<gene>
    <name evidence="2" type="ORF">AB1207_10580</name>
</gene>
<evidence type="ECO:0000259" key="1">
    <source>
        <dbReference type="Pfam" id="PF14300"/>
    </source>
</evidence>
<evidence type="ECO:0000313" key="3">
    <source>
        <dbReference type="Proteomes" id="UP001555826"/>
    </source>
</evidence>
<reference evidence="2 3" key="1">
    <citation type="submission" date="2024-07" db="EMBL/GenBank/DDBJ databases">
        <authorList>
            <person name="Thanompreechachai J."/>
            <person name="Duangmal K."/>
        </authorList>
    </citation>
    <scope>NUCLEOTIDE SEQUENCE [LARGE SCALE GENOMIC DNA]</scope>
    <source>
        <strain evidence="2 3">KCTC 19886</strain>
    </source>
</reference>
<sequence length="142" mass="15246">MPTPLIDALNVPAITAYELDDRTAPPGLRALGAVLALHGISENGGLVGGGVENLFFSRRLDDVDDAAAGLRWLGLEDVADLVLRARAEFLRFRPTGREELSAADEELWVQLDEEFFAIAPSERLEAAVAARLAQIAPELASP</sequence>
<accession>A0ABV3P6E5</accession>
<name>A0ABV3P6E5_9ACTN</name>
<dbReference type="EMBL" id="JBFNQN010000006">
    <property type="protein sequence ID" value="MEW9265194.1"/>
    <property type="molecule type" value="Genomic_DNA"/>
</dbReference>